<dbReference type="GO" id="GO:0003677">
    <property type="term" value="F:DNA binding"/>
    <property type="evidence" value="ECO:0007669"/>
    <property type="project" value="InterPro"/>
</dbReference>
<proteinExistence type="predicted"/>
<reference evidence="1 2" key="1">
    <citation type="submission" date="2017-09" db="EMBL/GenBank/DDBJ databases">
        <title>Bacterial strain isolated from the female urinary microbiota.</title>
        <authorList>
            <person name="Thomas-White K."/>
            <person name="Kumar N."/>
            <person name="Forster S."/>
            <person name="Putonti C."/>
            <person name="Lawley T."/>
            <person name="Wolfe A.J."/>
        </authorList>
    </citation>
    <scope>NUCLEOTIDE SEQUENCE [LARGE SCALE GENOMIC DNA]</scope>
    <source>
        <strain evidence="1 2">UMB0908</strain>
    </source>
</reference>
<dbReference type="Proteomes" id="UP000235363">
    <property type="component" value="Unassembled WGS sequence"/>
</dbReference>
<dbReference type="NCBIfam" id="TIGR02607">
    <property type="entry name" value="antidote_HigA"/>
    <property type="match status" value="1"/>
</dbReference>
<dbReference type="EMBL" id="PNHF01000032">
    <property type="protein sequence ID" value="PMC61351.1"/>
    <property type="molecule type" value="Genomic_DNA"/>
</dbReference>
<name>A0A2N6SWA3_9CORY</name>
<dbReference type="RefSeq" id="WP_102214444.1">
    <property type="nucleotide sequence ID" value="NZ_PNHF01000032.1"/>
</dbReference>
<sequence length="83" mass="8723">MMLPTNDPTPGTVLRARFLAPLGLDPAQLAAETGLSVETIDGVLAGTVHVDDEIAACLGDFLGTDARFWLELQRHAGHGLLTA</sequence>
<evidence type="ECO:0000313" key="1">
    <source>
        <dbReference type="EMBL" id="PMC61351.1"/>
    </source>
</evidence>
<dbReference type="AlphaFoldDB" id="A0A2N6SWA3"/>
<comment type="caution">
    <text evidence="1">The sequence shown here is derived from an EMBL/GenBank/DDBJ whole genome shotgun (WGS) entry which is preliminary data.</text>
</comment>
<gene>
    <name evidence="1" type="primary">higA</name>
    <name evidence="1" type="ORF">CJ204_11465</name>
</gene>
<dbReference type="Gene3D" id="1.10.260.40">
    <property type="entry name" value="lambda repressor-like DNA-binding domains"/>
    <property type="match status" value="1"/>
</dbReference>
<dbReference type="SUPFAM" id="SSF47413">
    <property type="entry name" value="lambda repressor-like DNA-binding domains"/>
    <property type="match status" value="1"/>
</dbReference>
<evidence type="ECO:0000313" key="2">
    <source>
        <dbReference type="Proteomes" id="UP000235363"/>
    </source>
</evidence>
<organism evidence="1 2">
    <name type="scientific">Corynebacterium xerosis</name>
    <dbReference type="NCBI Taxonomy" id="1725"/>
    <lineage>
        <taxon>Bacteria</taxon>
        <taxon>Bacillati</taxon>
        <taxon>Actinomycetota</taxon>
        <taxon>Actinomycetes</taxon>
        <taxon>Mycobacteriales</taxon>
        <taxon>Corynebacteriaceae</taxon>
        <taxon>Corynebacterium</taxon>
    </lineage>
</organism>
<protein>
    <submittedName>
        <fullName evidence="1">Addiction module antidote protein, HigA family</fullName>
    </submittedName>
</protein>
<dbReference type="InterPro" id="IPR013430">
    <property type="entry name" value="Toxin_antidote_HigA"/>
</dbReference>
<dbReference type="InterPro" id="IPR010982">
    <property type="entry name" value="Lambda_DNA-bd_dom_sf"/>
</dbReference>
<accession>A0A2N6SWA3</accession>